<gene>
    <name evidence="2" type="ORF">I550_2405</name>
</gene>
<dbReference type="Pfam" id="PF02514">
    <property type="entry name" value="CobN-Mg_chel"/>
    <property type="match status" value="1"/>
</dbReference>
<dbReference type="Proteomes" id="UP000020825">
    <property type="component" value="Unassembled WGS sequence"/>
</dbReference>
<sequence length="428" mass="46429">MIAAIQSDNVVLMVQPPRGFGENPVAIYHDPDLPPSHHYLAAYRWLDTVFGAHAVVHLGKHGNLEWLPGKTLGMSAGCGPDAALGNLPLIYPFLVNDPGEGTQAKRRAHAVLVDHLIPPMARAETYGDIARLEQLLDEHANVAALDPGKLPAIRQQIWTLIRAAKMDHDLGLTERPAEDSFDDMLLHVDGWLCEIKDVQIRDGLHILGQKPTGESELDLVLAILRARQLFGGEHAIPGLRQALGLAEDGTDERTSVDATETAARELVAALQASGWDPDAAERLSDNPEVARVLRFAATEVVPRLAGSSAEIEQVLRALDGRFIPAGPSGSPLRGLVNVLPTGRNFYSVDPRPCPPGWPGKPVWRWRIRCSPATATTTAGGRSRWDCRCGGPRRCARPATTSPKCLRCWAFGPCGMTRHAVSSTSPRFP</sequence>
<protein>
    <submittedName>
        <fullName evidence="2">CobN/Magnesium Chelatase family protein</fullName>
    </submittedName>
</protein>
<comment type="caution">
    <text evidence="2">The sequence shown here is derived from an EMBL/GenBank/DDBJ whole genome shotgun (WGS) entry which is preliminary data.</text>
</comment>
<organism evidence="2 3">
    <name type="scientific">Mycobacterium intracellulare 1956</name>
    <dbReference type="NCBI Taxonomy" id="1299331"/>
    <lineage>
        <taxon>Bacteria</taxon>
        <taxon>Bacillati</taxon>
        <taxon>Actinomycetota</taxon>
        <taxon>Actinomycetes</taxon>
        <taxon>Mycobacteriales</taxon>
        <taxon>Mycobacteriaceae</taxon>
        <taxon>Mycobacterium</taxon>
        <taxon>Mycobacterium avium complex (MAC)</taxon>
    </lineage>
</organism>
<accession>X8CS83</accession>
<evidence type="ECO:0000313" key="2">
    <source>
        <dbReference type="EMBL" id="EUA59257.1"/>
    </source>
</evidence>
<dbReference type="PATRIC" id="fig|1299331.3.peg.2336"/>
<evidence type="ECO:0000313" key="3">
    <source>
        <dbReference type="Proteomes" id="UP000020825"/>
    </source>
</evidence>
<dbReference type="InterPro" id="IPR003672">
    <property type="entry name" value="CobN/Mg_chltase"/>
</dbReference>
<dbReference type="EMBL" id="JAOG01000001">
    <property type="protein sequence ID" value="EUA59257.1"/>
    <property type="molecule type" value="Genomic_DNA"/>
</dbReference>
<feature type="domain" description="CobN/magnesium chelatase" evidence="1">
    <location>
        <begin position="1"/>
        <end position="354"/>
    </location>
</feature>
<evidence type="ECO:0000259" key="1">
    <source>
        <dbReference type="Pfam" id="PF02514"/>
    </source>
</evidence>
<name>X8CS83_MYCIT</name>
<reference evidence="2 3" key="1">
    <citation type="submission" date="2013-12" db="EMBL/GenBank/DDBJ databases">
        <authorList>
            <person name="Zelazny A."/>
            <person name="Olivier K."/>
            <person name="Holland S."/>
            <person name="Lenaerts A."/>
            <person name="Ordway D."/>
            <person name="DeGroote M.A."/>
            <person name="Parker T."/>
            <person name="Sizemore C."/>
            <person name="Tallon L.J."/>
            <person name="Sadzewicz L.K."/>
            <person name="Sengamalay N."/>
            <person name="Fraser C.M."/>
            <person name="Hine E."/>
            <person name="Shefchek K.A."/>
            <person name="Das S.P."/>
            <person name="Tettelin H."/>
        </authorList>
    </citation>
    <scope>NUCLEOTIDE SEQUENCE [LARGE SCALE GENOMIC DNA]</scope>
    <source>
        <strain evidence="2 3">1956</strain>
    </source>
</reference>
<dbReference type="PANTHER" id="PTHR44119:SF4">
    <property type="entry name" value="AEROBIC COBALTOCHELATASE SUBUNIT COBN"/>
    <property type="match status" value="1"/>
</dbReference>
<proteinExistence type="predicted"/>
<dbReference type="PANTHER" id="PTHR44119">
    <property type="entry name" value="MAGNESIUM-CHELATASE SUBUNIT CHLH, CHLOROPLASTIC"/>
    <property type="match status" value="1"/>
</dbReference>
<dbReference type="AlphaFoldDB" id="X8CS83"/>